<evidence type="ECO:0000256" key="1">
    <source>
        <dbReference type="SAM" id="Phobius"/>
    </source>
</evidence>
<dbReference type="Proteomes" id="UP000036681">
    <property type="component" value="Unplaced"/>
</dbReference>
<proteinExistence type="predicted"/>
<name>A0A0M3IM35_ASCLU</name>
<protein>
    <submittedName>
        <fullName evidence="3">G_PROTEIN_RECEP_F1_2 domain-containing protein</fullName>
    </submittedName>
</protein>
<keyword evidence="2" id="KW-1185">Reference proteome</keyword>
<organism evidence="2 3">
    <name type="scientific">Ascaris lumbricoides</name>
    <name type="common">Giant roundworm</name>
    <dbReference type="NCBI Taxonomy" id="6252"/>
    <lineage>
        <taxon>Eukaryota</taxon>
        <taxon>Metazoa</taxon>
        <taxon>Ecdysozoa</taxon>
        <taxon>Nematoda</taxon>
        <taxon>Chromadorea</taxon>
        <taxon>Rhabditida</taxon>
        <taxon>Spirurina</taxon>
        <taxon>Ascaridomorpha</taxon>
        <taxon>Ascaridoidea</taxon>
        <taxon>Ascarididae</taxon>
        <taxon>Ascaris</taxon>
    </lineage>
</organism>
<dbReference type="AlphaFoldDB" id="A0A0M3IM35"/>
<evidence type="ECO:0000313" key="3">
    <source>
        <dbReference type="WBParaSite" id="ALUE_0001981301-mRNA-1"/>
    </source>
</evidence>
<reference evidence="3" key="1">
    <citation type="submission" date="2017-02" db="UniProtKB">
        <authorList>
            <consortium name="WormBaseParasite"/>
        </authorList>
    </citation>
    <scope>IDENTIFICATION</scope>
</reference>
<keyword evidence="1" id="KW-0812">Transmembrane</keyword>
<feature type="transmembrane region" description="Helical" evidence="1">
    <location>
        <begin position="88"/>
        <end position="109"/>
    </location>
</feature>
<dbReference type="WBParaSite" id="ALUE_0001981301-mRNA-1">
    <property type="protein sequence ID" value="ALUE_0001981301-mRNA-1"/>
    <property type="gene ID" value="ALUE_0001981301"/>
</dbReference>
<evidence type="ECO:0000313" key="2">
    <source>
        <dbReference type="Proteomes" id="UP000036681"/>
    </source>
</evidence>
<feature type="transmembrane region" description="Helical" evidence="1">
    <location>
        <begin position="54"/>
        <end position="76"/>
    </location>
</feature>
<accession>A0A0M3IM35</accession>
<keyword evidence="1" id="KW-1133">Transmembrane helix</keyword>
<feature type="transmembrane region" description="Helical" evidence="1">
    <location>
        <begin position="22"/>
        <end position="47"/>
    </location>
</feature>
<keyword evidence="1" id="KW-0472">Membrane</keyword>
<sequence length="111" mass="12269">MFAATFDNVTLTSLSISEKRYIYIYVIEGAILSAFNLPVAAIILFSVLRKQKEYIIIAGMVTTDFVFGIAFVLAAGETWDQWECASTPHNIVAVFISSQIGLMALIISLDR</sequence>